<dbReference type="InterPro" id="IPR039688">
    <property type="entry name" value="STAC1/2/3"/>
</dbReference>
<reference evidence="15" key="2">
    <citation type="submission" date="2025-09" db="UniProtKB">
        <authorList>
            <consortium name="Ensembl"/>
        </authorList>
    </citation>
    <scope>IDENTIFICATION</scope>
</reference>
<dbReference type="PANTHER" id="PTHR15135:SF2">
    <property type="entry name" value="SH3 AND CYSTEINE-RICH DOMAIN-CONTAINING PROTEIN 3"/>
    <property type="match status" value="1"/>
</dbReference>
<evidence type="ECO:0000313" key="15">
    <source>
        <dbReference type="Ensembl" id="ENSDLAP00005033654.1"/>
    </source>
</evidence>
<protein>
    <submittedName>
        <fullName evidence="15">SH3 and cysteine rich domain 3</fullName>
    </submittedName>
</protein>
<dbReference type="Ensembl" id="ENSDLAT00005035909.2">
    <property type="protein sequence ID" value="ENSDLAP00005033654.1"/>
    <property type="gene ID" value="ENSDLAG00005015003.2"/>
</dbReference>
<dbReference type="Gene3D" id="3.30.60.20">
    <property type="match status" value="1"/>
</dbReference>
<evidence type="ECO:0000259" key="14">
    <source>
        <dbReference type="PROSITE" id="PS50081"/>
    </source>
</evidence>
<accession>A0A8C4GWH6</accession>
<dbReference type="SMART" id="SM00326">
    <property type="entry name" value="SH3"/>
    <property type="match status" value="2"/>
</dbReference>
<evidence type="ECO:0000313" key="16">
    <source>
        <dbReference type="Proteomes" id="UP000694389"/>
    </source>
</evidence>
<dbReference type="PROSITE" id="PS50002">
    <property type="entry name" value="SH3"/>
    <property type="match status" value="2"/>
</dbReference>
<keyword evidence="16" id="KW-1185">Reference proteome</keyword>
<dbReference type="PRINTS" id="PR00499">
    <property type="entry name" value="P67PHOX"/>
</dbReference>
<dbReference type="InterPro" id="IPR036028">
    <property type="entry name" value="SH3-like_dom_sf"/>
</dbReference>
<dbReference type="FunFam" id="2.30.30.40:FF:000237">
    <property type="entry name" value="SH3 and cysteine rich domain 3"/>
    <property type="match status" value="1"/>
</dbReference>
<evidence type="ECO:0000259" key="13">
    <source>
        <dbReference type="PROSITE" id="PS50002"/>
    </source>
</evidence>
<keyword evidence="7" id="KW-0677">Repeat</keyword>
<dbReference type="FunFam" id="3.30.60.20:FF:000022">
    <property type="entry name" value="SH3 and cysteine-rich domain-containing protein 3 isoform 2"/>
    <property type="match status" value="1"/>
</dbReference>
<dbReference type="InterPro" id="IPR046349">
    <property type="entry name" value="C1-like_sf"/>
</dbReference>
<evidence type="ECO:0000256" key="3">
    <source>
        <dbReference type="ARBA" id="ARBA00022443"/>
    </source>
</evidence>
<reference evidence="15" key="1">
    <citation type="submission" date="2025-08" db="UniProtKB">
        <authorList>
            <consortium name="Ensembl"/>
        </authorList>
    </citation>
    <scope>IDENTIFICATION</scope>
</reference>
<dbReference type="SUPFAM" id="SSF57889">
    <property type="entry name" value="Cysteine-rich domain"/>
    <property type="match status" value="1"/>
</dbReference>
<dbReference type="GO" id="GO:0042383">
    <property type="term" value="C:sarcolemma"/>
    <property type="evidence" value="ECO:0007669"/>
    <property type="project" value="UniProtKB-SubCell"/>
</dbReference>
<dbReference type="PANTHER" id="PTHR15135">
    <property type="entry name" value="STAC"/>
    <property type="match status" value="1"/>
</dbReference>
<keyword evidence="8" id="KW-0863">Zinc-finger</keyword>
<dbReference type="Gene3D" id="2.30.30.40">
    <property type="entry name" value="SH3 Domains"/>
    <property type="match status" value="1"/>
</dbReference>
<dbReference type="GO" id="GO:1903078">
    <property type="term" value="P:positive regulation of protein localization to plasma membrane"/>
    <property type="evidence" value="ECO:0007669"/>
    <property type="project" value="TreeGrafter"/>
</dbReference>
<evidence type="ECO:0000256" key="1">
    <source>
        <dbReference type="ARBA" id="ARBA00004278"/>
    </source>
</evidence>
<evidence type="ECO:0000256" key="5">
    <source>
        <dbReference type="ARBA" id="ARBA00022490"/>
    </source>
</evidence>
<sequence length="316" mass="36845">LLQYNYIAYDKNSVDFHDNPPAPDNVVKEDGDTVYFIYEEEVEVEEKEPEPPPPVVRVNDKPHKFKDHYCKKPKFCDVCARMIVLNNKFALRCKNCKTNIHHSCQSYVEFQRCFGKIPPGFRRAYSSPLYNNPNRNDPVFDTLRVGVIMANKERKKNENDKKNIMMMMEEEEEENQQPKENEEGGEGTNKLKGTFSHSHYYLALYRFKAIEKDDLDFHPGDRITVLDDSNEEWWRGKMGEKTGYFPTNYLIKVRASERVFKVLRSFVGNREMGQITLKKDQIVVKKGDEKGGYLKVSTGRKLGYFPADLLEEIPAT</sequence>
<keyword evidence="10" id="KW-0472">Membrane</keyword>
<feature type="domain" description="SH3" evidence="13">
    <location>
        <begin position="196"/>
        <end position="255"/>
    </location>
</feature>
<evidence type="ECO:0000256" key="2">
    <source>
        <dbReference type="ARBA" id="ARBA00004496"/>
    </source>
</evidence>
<evidence type="ECO:0000256" key="12">
    <source>
        <dbReference type="SAM" id="MobiDB-lite"/>
    </source>
</evidence>
<name>A0A8C4GWH6_DICLA</name>
<dbReference type="AlphaFoldDB" id="A0A8C4GWH6"/>
<gene>
    <name evidence="15" type="primary">stac3</name>
</gene>
<evidence type="ECO:0000256" key="11">
    <source>
        <dbReference type="PROSITE-ProRule" id="PRU00192"/>
    </source>
</evidence>
<dbReference type="Pfam" id="PF00018">
    <property type="entry name" value="SH3_1"/>
    <property type="match status" value="1"/>
</dbReference>
<evidence type="ECO:0000256" key="10">
    <source>
        <dbReference type="ARBA" id="ARBA00023136"/>
    </source>
</evidence>
<dbReference type="SUPFAM" id="SSF50044">
    <property type="entry name" value="SH3-domain"/>
    <property type="match status" value="2"/>
</dbReference>
<dbReference type="GO" id="GO:0008270">
    <property type="term" value="F:zinc ion binding"/>
    <property type="evidence" value="ECO:0007669"/>
    <property type="project" value="UniProtKB-KW"/>
</dbReference>
<feature type="region of interest" description="Disordered" evidence="12">
    <location>
        <begin position="169"/>
        <end position="190"/>
    </location>
</feature>
<evidence type="ECO:0000256" key="8">
    <source>
        <dbReference type="ARBA" id="ARBA00022771"/>
    </source>
</evidence>
<feature type="domain" description="Phorbol-ester/DAG-type" evidence="14">
    <location>
        <begin position="62"/>
        <end position="113"/>
    </location>
</feature>
<dbReference type="Proteomes" id="UP000694389">
    <property type="component" value="Unassembled WGS sequence"/>
</dbReference>
<dbReference type="PROSITE" id="PS00479">
    <property type="entry name" value="ZF_DAG_PE_1"/>
    <property type="match status" value="1"/>
</dbReference>
<evidence type="ECO:0000256" key="9">
    <source>
        <dbReference type="ARBA" id="ARBA00022833"/>
    </source>
</evidence>
<evidence type="ECO:0000256" key="4">
    <source>
        <dbReference type="ARBA" id="ARBA00022475"/>
    </source>
</evidence>
<comment type="subcellular location">
    <subcellularLocation>
        <location evidence="1">Cell membrane</location>
        <location evidence="1">Sarcolemma</location>
        <topology evidence="1">Peripheral membrane protein</topology>
        <orientation evidence="1">Cytoplasmic side</orientation>
    </subcellularLocation>
    <subcellularLocation>
        <location evidence="2">Cytoplasm</location>
    </subcellularLocation>
</comment>
<dbReference type="SMART" id="SM00109">
    <property type="entry name" value="C1"/>
    <property type="match status" value="1"/>
</dbReference>
<dbReference type="GO" id="GO:0005737">
    <property type="term" value="C:cytoplasm"/>
    <property type="evidence" value="ECO:0007669"/>
    <property type="project" value="UniProtKB-SubCell"/>
</dbReference>
<evidence type="ECO:0000256" key="7">
    <source>
        <dbReference type="ARBA" id="ARBA00022737"/>
    </source>
</evidence>
<dbReference type="GeneTree" id="ENSGT00950000183092"/>
<keyword evidence="3 11" id="KW-0728">SH3 domain</keyword>
<keyword evidence="5" id="KW-0963">Cytoplasm</keyword>
<dbReference type="Pfam" id="PF07653">
    <property type="entry name" value="SH3_2"/>
    <property type="match status" value="1"/>
</dbReference>
<organism evidence="15 16">
    <name type="scientific">Dicentrarchus labrax</name>
    <name type="common">European seabass</name>
    <name type="synonym">Morone labrax</name>
    <dbReference type="NCBI Taxonomy" id="13489"/>
    <lineage>
        <taxon>Eukaryota</taxon>
        <taxon>Metazoa</taxon>
        <taxon>Chordata</taxon>
        <taxon>Craniata</taxon>
        <taxon>Vertebrata</taxon>
        <taxon>Euteleostomi</taxon>
        <taxon>Actinopterygii</taxon>
        <taxon>Neopterygii</taxon>
        <taxon>Teleostei</taxon>
        <taxon>Neoteleostei</taxon>
        <taxon>Acanthomorphata</taxon>
        <taxon>Eupercaria</taxon>
        <taxon>Moronidae</taxon>
        <taxon>Dicentrarchus</taxon>
    </lineage>
</organism>
<keyword evidence="6" id="KW-0479">Metal-binding</keyword>
<evidence type="ECO:0000256" key="6">
    <source>
        <dbReference type="ARBA" id="ARBA00022723"/>
    </source>
</evidence>
<feature type="domain" description="SH3" evidence="13">
    <location>
        <begin position="256"/>
        <end position="315"/>
    </location>
</feature>
<dbReference type="GO" id="GO:0003009">
    <property type="term" value="P:skeletal muscle contraction"/>
    <property type="evidence" value="ECO:0007669"/>
    <property type="project" value="TreeGrafter"/>
</dbReference>
<dbReference type="CDD" id="cd20882">
    <property type="entry name" value="C1_Stac3"/>
    <property type="match status" value="1"/>
</dbReference>
<dbReference type="InterPro" id="IPR002219">
    <property type="entry name" value="PKC_DAG/PE"/>
</dbReference>
<dbReference type="Pfam" id="PF00130">
    <property type="entry name" value="C1_1"/>
    <property type="match status" value="1"/>
</dbReference>
<keyword evidence="9" id="KW-0862">Zinc</keyword>
<dbReference type="PRINTS" id="PR00452">
    <property type="entry name" value="SH3DOMAIN"/>
</dbReference>
<dbReference type="InterPro" id="IPR001452">
    <property type="entry name" value="SH3_domain"/>
</dbReference>
<dbReference type="PROSITE" id="PS50081">
    <property type="entry name" value="ZF_DAG_PE_2"/>
    <property type="match status" value="1"/>
</dbReference>
<keyword evidence="4" id="KW-1003">Cell membrane</keyword>
<proteinExistence type="predicted"/>